<keyword evidence="2" id="KW-0614">Plasmid</keyword>
<keyword evidence="1" id="KW-0812">Transmembrane</keyword>
<feature type="transmembrane region" description="Helical" evidence="1">
    <location>
        <begin position="28"/>
        <end position="48"/>
    </location>
</feature>
<proteinExistence type="predicted"/>
<accession>Q51953</accession>
<keyword evidence="1" id="KW-1133">Transmembrane helix</keyword>
<keyword evidence="1" id="KW-0472">Membrane</keyword>
<reference evidence="2" key="1">
    <citation type="journal article" date="1983" name="Gene">
        <title>Nucleotide sequence of the partition locus of Escherichia coli plasmid pSC101.</title>
        <authorList>
            <person name="Miller C.A."/>
            <person name="Tucker W.T."/>
            <person name="Meacock P.A."/>
            <person name="Gustafsson P."/>
            <person name="Cohen S.N."/>
        </authorList>
    </citation>
    <scope>NUCLEOTIDE SEQUENCE</scope>
    <source>
        <plasmid evidence="2">pSC101</plasmid>
    </source>
</reference>
<dbReference type="AlphaFoldDB" id="Q51953"/>
<sequence>MALQAPFMDSCKETTHNTRKARHGLLRAFYGGSAMWCYLTFCCSAVPAL</sequence>
<name>Q51953_9ZZZZ</name>
<reference evidence="2" key="5">
    <citation type="journal article" date="1984" name="J. Gen. Appl. Microbiol.">
        <title>The replication origin of pSC101: Replication properties of a segment capable of autonomous replication.</title>
        <authorList>
            <person name="Yamaguchi K."/>
            <person name="Yamaguchi M."/>
        </authorList>
    </citation>
    <scope>NUCLEOTIDE SEQUENCE</scope>
    <source>
        <plasmid evidence="2">pSC101</plasmid>
    </source>
</reference>
<geneLocation type="plasmid" evidence="2">
    <name>pSC101</name>
</geneLocation>
<organism evidence="2">
    <name type="scientific">Plasmid pSC101</name>
    <dbReference type="NCBI Taxonomy" id="2625"/>
    <lineage>
        <taxon>other sequences</taxon>
        <taxon>plasmids</taxon>
    </lineage>
</organism>
<reference evidence="2" key="4">
    <citation type="journal article" date="1984" name="Gene">
        <title>The replication origin of pSC101: the nucleotide sequence and replication functions of the ori region.</title>
        <authorList>
            <person name="Yamaguchi K."/>
            <person name="Yamaguchi M."/>
        </authorList>
    </citation>
    <scope>NUCLEOTIDE SEQUENCE</scope>
    <source>
        <plasmid evidence="2">pSC101</plasmid>
    </source>
</reference>
<reference evidence="2" key="6">
    <citation type="journal article" date="1986" name="Mol. Gen. Genet.">
        <title>Replication of pSC101: effects of mutations in the E. coli DNA binding protein IHF.</title>
        <authorList>
            <person name="Gamas P."/>
            <person name="Burger A.C."/>
            <person name="Churchward G."/>
            <person name="Caro L."/>
            <person name="Galas D."/>
            <person name="Chandler M."/>
        </authorList>
    </citation>
    <scope>NUCLEOTIDE SEQUENCE</scope>
    <source>
        <plasmid evidence="2">pSC101</plasmid>
    </source>
</reference>
<dbReference type="EMBL" id="K00042">
    <property type="protein sequence ID" value="AAB59155.1"/>
    <property type="molecule type" value="Genomic_DNA"/>
</dbReference>
<evidence type="ECO:0000313" key="2">
    <source>
        <dbReference type="EMBL" id="AAB59155.1"/>
    </source>
</evidence>
<reference evidence="2" key="3">
    <citation type="journal article" date="1983" name="Proc. Natl. Acad. Sci. U.S.A.">
        <title>Primary structure of the essential replicon of the plasmid pSC101.</title>
        <authorList>
            <person name="Vocke C."/>
            <person name="Bastia D."/>
        </authorList>
    </citation>
    <scope>NUCLEOTIDE SEQUENCE</scope>
    <source>
        <plasmid evidence="2">pSC101</plasmid>
    </source>
</reference>
<evidence type="ECO:0000256" key="1">
    <source>
        <dbReference type="SAM" id="Phobius"/>
    </source>
</evidence>
<protein>
    <submittedName>
        <fullName evidence="2">Uncharacterized protein</fullName>
    </submittedName>
</protein>
<reference evidence="2" key="2">
    <citation type="journal article" date="1983" name="Nucleic Acids Res.">
        <title>The nucleotide sequence of replication and maintenance functions encoded by plasmid pSC101.</title>
        <authorList>
            <person name="Churchward G."/>
            <person name="Linder P."/>
            <person name="Caro L."/>
        </authorList>
    </citation>
    <scope>NUCLEOTIDE SEQUENCE</scope>
    <source>
        <plasmid evidence="2">pSC101</plasmid>
    </source>
</reference>